<accession>A0A117QB22</accession>
<dbReference type="InterPro" id="IPR036188">
    <property type="entry name" value="FAD/NAD-bd_sf"/>
</dbReference>
<dbReference type="InterPro" id="IPR050641">
    <property type="entry name" value="RIFMO-like"/>
</dbReference>
<keyword evidence="6" id="KW-1185">Reference proteome</keyword>
<dbReference type="Gene3D" id="3.40.30.120">
    <property type="match status" value="1"/>
</dbReference>
<dbReference type="RefSeq" id="WP_059265794.1">
    <property type="nucleotide sequence ID" value="NZ_KQ948366.1"/>
</dbReference>
<dbReference type="PRINTS" id="PR00420">
    <property type="entry name" value="RNGMNOXGNASE"/>
</dbReference>
<reference evidence="5 6" key="1">
    <citation type="submission" date="2015-10" db="EMBL/GenBank/DDBJ databases">
        <title>Draft genome sequence of Streptomyces corchorusii DSM 40340, type strain for the species Streptomyces corchorusii.</title>
        <authorList>
            <person name="Ruckert C."/>
            <person name="Winkler A."/>
            <person name="Kalinowski J."/>
            <person name="Kampfer P."/>
            <person name="Glaeser S."/>
        </authorList>
    </citation>
    <scope>NUCLEOTIDE SEQUENCE [LARGE SCALE GENOMIC DNA]</scope>
    <source>
        <strain evidence="5 6">DSM 40340</strain>
    </source>
</reference>
<evidence type="ECO:0000256" key="3">
    <source>
        <dbReference type="ARBA" id="ARBA00022827"/>
    </source>
</evidence>
<evidence type="ECO:0000256" key="2">
    <source>
        <dbReference type="ARBA" id="ARBA00022630"/>
    </source>
</evidence>
<name>A0A117QB22_STRCK</name>
<dbReference type="Gene3D" id="3.50.50.60">
    <property type="entry name" value="FAD/NAD(P)-binding domain"/>
    <property type="match status" value="1"/>
</dbReference>
<dbReference type="Pfam" id="PF01494">
    <property type="entry name" value="FAD_binding_3"/>
    <property type="match status" value="1"/>
</dbReference>
<comment type="cofactor">
    <cofactor evidence="1">
        <name>FAD</name>
        <dbReference type="ChEBI" id="CHEBI:57692"/>
    </cofactor>
</comment>
<dbReference type="SUPFAM" id="SSF51905">
    <property type="entry name" value="FAD/NAD(P)-binding domain"/>
    <property type="match status" value="1"/>
</dbReference>
<feature type="domain" description="FAD-binding" evidence="4">
    <location>
        <begin position="6"/>
        <end position="366"/>
    </location>
</feature>
<evidence type="ECO:0000256" key="1">
    <source>
        <dbReference type="ARBA" id="ARBA00001974"/>
    </source>
</evidence>
<dbReference type="Proteomes" id="UP000053398">
    <property type="component" value="Unassembled WGS sequence"/>
</dbReference>
<keyword evidence="3" id="KW-0274">FAD</keyword>
<organism evidence="5 6">
    <name type="scientific">Streptomyces corchorusii</name>
    <name type="common">Streptomyces chibaensis</name>
    <dbReference type="NCBI Taxonomy" id="1903"/>
    <lineage>
        <taxon>Bacteria</taxon>
        <taxon>Bacillati</taxon>
        <taxon>Actinomycetota</taxon>
        <taxon>Actinomycetes</taxon>
        <taxon>Kitasatosporales</taxon>
        <taxon>Streptomycetaceae</taxon>
        <taxon>Streptomyces</taxon>
    </lineage>
</organism>
<dbReference type="GO" id="GO:0016709">
    <property type="term" value="F:oxidoreductase activity, acting on paired donors, with incorporation or reduction of molecular oxygen, NAD(P)H as one donor, and incorporation of one atom of oxygen"/>
    <property type="evidence" value="ECO:0007669"/>
    <property type="project" value="UniProtKB-ARBA"/>
</dbReference>
<dbReference type="Gene3D" id="3.30.9.10">
    <property type="entry name" value="D-Amino Acid Oxidase, subunit A, domain 2"/>
    <property type="match status" value="1"/>
</dbReference>
<gene>
    <name evidence="5" type="ORF">AQJ11_34145</name>
</gene>
<evidence type="ECO:0000313" key="5">
    <source>
        <dbReference type="EMBL" id="KUN18489.1"/>
    </source>
</evidence>
<sequence length="544" mass="58307">MQRERVSVLIIGGGSVGLAAAAFLAGRGVRPVVVEQRAGLSGHPRATSIGPRAWEALLSTGRTEEFLAVAERRSESRPPIKARTIAEYDPGTAAPQADVSREFLDAIEDFTPVADLGGCGQHRIDPVLLRTVLDGGGEVRWHTRMVALRQADDHVAVTVEDTAGGRGSVIQADYVVAADGADSATRELVGISRSGQGVVGGHHINVLFRADLSELIAGRGFFSPAFVTHPEAGGMLIALDEGDRWCYHIMLPPDGDAALEDYTHERCREVIRTGLGVPEQELEILSTAPWRPTAWLADRFRERRVFLAGDAARTLPPVGVFGLTTGICDAYNLAWKLAAVLGGAAGAGLLDSYEAERRPRSAFLLDQVLRRVRNPRLHWGGTPAQRTAAGIMEHAIAHLCDLYDSAAIVEPRTEPLSFVDARANLDGSPGTRVPHLWLERGGRRLSTVDLAAGVFTLLAGRDGEPWADAARTAGKELGVPVVALTLGSDPWTRVAEGRWEDAAGITARGALLVRPDGQVAWRSPGAGQDHAVRMGQVLRHVLDR</sequence>
<proteinExistence type="predicted"/>
<dbReference type="AlphaFoldDB" id="A0A117QB22"/>
<comment type="caution">
    <text evidence="5">The sequence shown here is derived from an EMBL/GenBank/DDBJ whole genome shotgun (WGS) entry which is preliminary data.</text>
</comment>
<dbReference type="GO" id="GO:0071949">
    <property type="term" value="F:FAD binding"/>
    <property type="evidence" value="ECO:0007669"/>
    <property type="project" value="InterPro"/>
</dbReference>
<dbReference type="InterPro" id="IPR002938">
    <property type="entry name" value="FAD-bd"/>
</dbReference>
<dbReference type="EMBL" id="LMWP01000043">
    <property type="protein sequence ID" value="KUN18489.1"/>
    <property type="molecule type" value="Genomic_DNA"/>
</dbReference>
<protein>
    <submittedName>
        <fullName evidence="5">Acyl-CoA dehydrogenase</fullName>
    </submittedName>
</protein>
<dbReference type="Pfam" id="PF21274">
    <property type="entry name" value="Rng_hyd_C"/>
    <property type="match status" value="1"/>
</dbReference>
<keyword evidence="2" id="KW-0285">Flavoprotein</keyword>
<dbReference type="PANTHER" id="PTHR43004:SF19">
    <property type="entry name" value="BINDING MONOOXYGENASE, PUTATIVE (JCVI)-RELATED"/>
    <property type="match status" value="1"/>
</dbReference>
<evidence type="ECO:0000313" key="6">
    <source>
        <dbReference type="Proteomes" id="UP000053398"/>
    </source>
</evidence>
<dbReference type="PANTHER" id="PTHR43004">
    <property type="entry name" value="TRK SYSTEM POTASSIUM UPTAKE PROTEIN"/>
    <property type="match status" value="1"/>
</dbReference>
<evidence type="ECO:0000259" key="4">
    <source>
        <dbReference type="Pfam" id="PF01494"/>
    </source>
</evidence>